<dbReference type="SUPFAM" id="SSF53850">
    <property type="entry name" value="Periplasmic binding protein-like II"/>
    <property type="match status" value="1"/>
</dbReference>
<dbReference type="PANTHER" id="PTHR30126:SF39">
    <property type="entry name" value="HTH-TYPE TRANSCRIPTIONAL REGULATOR CYSL"/>
    <property type="match status" value="1"/>
</dbReference>
<evidence type="ECO:0000313" key="6">
    <source>
        <dbReference type="Proteomes" id="UP000437736"/>
    </source>
</evidence>
<accession>A0ABW9QYP3</accession>
<organism evidence="5 6">
    <name type="scientific">Acidiferrimicrobium australe</name>
    <dbReference type="NCBI Taxonomy" id="2664430"/>
    <lineage>
        <taxon>Bacteria</taxon>
        <taxon>Bacillati</taxon>
        <taxon>Actinomycetota</taxon>
        <taxon>Acidimicrobiia</taxon>
        <taxon>Acidimicrobiales</taxon>
        <taxon>Acidimicrobiaceae</taxon>
        <taxon>Acidiferrimicrobium</taxon>
    </lineage>
</organism>
<dbReference type="Proteomes" id="UP000437736">
    <property type="component" value="Unassembled WGS sequence"/>
</dbReference>
<name>A0ABW9QYP3_9ACTN</name>
<protein>
    <recommendedName>
        <fullName evidence="4">LysR substrate-binding domain-containing protein</fullName>
    </recommendedName>
</protein>
<feature type="domain" description="LysR substrate-binding" evidence="4">
    <location>
        <begin position="14"/>
        <end position="153"/>
    </location>
</feature>
<evidence type="ECO:0000313" key="5">
    <source>
        <dbReference type="EMBL" id="MST34965.1"/>
    </source>
</evidence>
<keyword evidence="6" id="KW-1185">Reference proteome</keyword>
<reference evidence="5 6" key="1">
    <citation type="submission" date="2019-11" db="EMBL/GenBank/DDBJ databases">
        <title>Acidiferrimicrobium australis gen. nov., sp. nov., an acidophilic and obligately heterotrophic, member of the Actinobacteria that catalyses dissimilatory oxido- reduction of iron isolated from metal-rich acidic water in Chile.</title>
        <authorList>
            <person name="Gonzalez D."/>
            <person name="Huber K."/>
            <person name="Hedrich S."/>
            <person name="Rojas-Villalobos C."/>
            <person name="Quatrini R."/>
            <person name="Dinamarca M.A."/>
            <person name="Schwarz A."/>
            <person name="Canales C."/>
            <person name="Nancucheo I."/>
        </authorList>
    </citation>
    <scope>NUCLEOTIDE SEQUENCE [LARGE SCALE GENOMIC DNA]</scope>
    <source>
        <strain evidence="5 6">USS-CCA1</strain>
    </source>
</reference>
<gene>
    <name evidence="5" type="ORF">GHK86_19830</name>
</gene>
<comment type="caution">
    <text evidence="5">The sequence shown here is derived from an EMBL/GenBank/DDBJ whole genome shotgun (WGS) entry which is preliminary data.</text>
</comment>
<comment type="similarity">
    <text evidence="1">Belongs to the LysR transcriptional regulatory family.</text>
</comment>
<proteinExistence type="inferred from homology"/>
<dbReference type="EMBL" id="WJHE01001330">
    <property type="protein sequence ID" value="MST34965.1"/>
    <property type="molecule type" value="Genomic_DNA"/>
</dbReference>
<sequence>MADVCLGPRLSGGLAAGLETVPMMRYGLVVVASPGHRLAGAAAIPWHQLTGEDWLVDASGTDPSSEVGMLLARLHVPEARVRVFGSLTAAWAAAQEGEGVAPAIGHLVARDLERGLLTRLDVVSTPVQLLWYAAALPERRRAPGVTPLLRFLATPEAMQAMYRSDGSVPASRFRPPVYVTLWS</sequence>
<dbReference type="PANTHER" id="PTHR30126">
    <property type="entry name" value="HTH-TYPE TRANSCRIPTIONAL REGULATOR"/>
    <property type="match status" value="1"/>
</dbReference>
<dbReference type="Gene3D" id="3.40.190.10">
    <property type="entry name" value="Periplasmic binding protein-like II"/>
    <property type="match status" value="1"/>
</dbReference>
<dbReference type="Pfam" id="PF03466">
    <property type="entry name" value="LysR_substrate"/>
    <property type="match status" value="1"/>
</dbReference>
<evidence type="ECO:0000256" key="3">
    <source>
        <dbReference type="ARBA" id="ARBA00023163"/>
    </source>
</evidence>
<keyword evidence="3" id="KW-0804">Transcription</keyword>
<dbReference type="InterPro" id="IPR005119">
    <property type="entry name" value="LysR_subst-bd"/>
</dbReference>
<evidence type="ECO:0000256" key="2">
    <source>
        <dbReference type="ARBA" id="ARBA00023015"/>
    </source>
</evidence>
<keyword evidence="2" id="KW-0805">Transcription regulation</keyword>
<evidence type="ECO:0000259" key="4">
    <source>
        <dbReference type="Pfam" id="PF03466"/>
    </source>
</evidence>
<evidence type="ECO:0000256" key="1">
    <source>
        <dbReference type="ARBA" id="ARBA00009437"/>
    </source>
</evidence>